<proteinExistence type="inferred from homology"/>
<dbReference type="Pfam" id="PF06404">
    <property type="entry name" value="PSK"/>
    <property type="match status" value="1"/>
</dbReference>
<gene>
    <name evidence="11" type="ORF">ES332_A04G096100v1</name>
</gene>
<dbReference type="AlphaFoldDB" id="A0A5D2QZM6"/>
<evidence type="ECO:0000256" key="5">
    <source>
        <dbReference type="ARBA" id="ARBA00022641"/>
    </source>
</evidence>
<evidence type="ECO:0000256" key="3">
    <source>
        <dbReference type="ARBA" id="ARBA00022473"/>
    </source>
</evidence>
<evidence type="ECO:0000256" key="8">
    <source>
        <dbReference type="ARBA" id="ARBA00023030"/>
    </source>
</evidence>
<accession>A0A5D2QZM6</accession>
<name>A0A5D2QZM6_GOSTO</name>
<dbReference type="GO" id="GO:0008083">
    <property type="term" value="F:growth factor activity"/>
    <property type="evidence" value="ECO:0007669"/>
    <property type="project" value="UniProtKB-UniRule"/>
</dbReference>
<keyword evidence="10" id="KW-0472">Membrane</keyword>
<organism evidence="11 12">
    <name type="scientific">Gossypium tomentosum</name>
    <name type="common">Hawaiian cotton</name>
    <name type="synonym">Gossypium sandvicense</name>
    <dbReference type="NCBI Taxonomy" id="34277"/>
    <lineage>
        <taxon>Eukaryota</taxon>
        <taxon>Viridiplantae</taxon>
        <taxon>Streptophyta</taxon>
        <taxon>Embryophyta</taxon>
        <taxon>Tracheophyta</taxon>
        <taxon>Spermatophyta</taxon>
        <taxon>Magnoliopsida</taxon>
        <taxon>eudicotyledons</taxon>
        <taxon>Gunneridae</taxon>
        <taxon>Pentapetalae</taxon>
        <taxon>rosids</taxon>
        <taxon>malvids</taxon>
        <taxon>Malvales</taxon>
        <taxon>Malvaceae</taxon>
        <taxon>Malvoideae</taxon>
        <taxon>Gossypium</taxon>
    </lineage>
</organism>
<evidence type="ECO:0000256" key="10">
    <source>
        <dbReference type="SAM" id="Phobius"/>
    </source>
</evidence>
<dbReference type="GO" id="GO:0005576">
    <property type="term" value="C:extracellular region"/>
    <property type="evidence" value="ECO:0007669"/>
    <property type="project" value="UniProtKB-SubCell"/>
</dbReference>
<evidence type="ECO:0000256" key="2">
    <source>
        <dbReference type="ARBA" id="ARBA00010781"/>
    </source>
</evidence>
<keyword evidence="12" id="KW-1185">Reference proteome</keyword>
<evidence type="ECO:0000256" key="1">
    <source>
        <dbReference type="ARBA" id="ARBA00004613"/>
    </source>
</evidence>
<keyword evidence="10" id="KW-1133">Transmembrane helix</keyword>
<keyword evidence="5 9" id="KW-0765">Sulfation</keyword>
<dbReference type="GO" id="GO:0008283">
    <property type="term" value="P:cell population proliferation"/>
    <property type="evidence" value="ECO:0007669"/>
    <property type="project" value="UniProtKB-UniRule"/>
</dbReference>
<sequence length="102" mass="11720">MWCVMIDEFWGTFTVGLSPFFSLLLVCFSAQRLLPQKPGEEELKAKAIIQPALSTHAKEDFSDLMGSEDCNEKDEECVKRRMIAEAHLDYIYTKQHNPKPKP</sequence>
<evidence type="ECO:0000256" key="9">
    <source>
        <dbReference type="RuleBase" id="RU368031"/>
    </source>
</evidence>
<comment type="subcellular location">
    <subcellularLocation>
        <location evidence="1 9">Secreted</location>
    </subcellularLocation>
</comment>
<dbReference type="PANTHER" id="PTHR33285">
    <property type="entry name" value="PHYTOSULFOKINES 3"/>
    <property type="match status" value="1"/>
</dbReference>
<comment type="PTM">
    <text evidence="9">Sulfation is important for activity and for the binding to a putative membrane receptor.</text>
</comment>
<dbReference type="GO" id="GO:0030154">
    <property type="term" value="P:cell differentiation"/>
    <property type="evidence" value="ECO:0007669"/>
    <property type="project" value="UniProtKB-UniRule"/>
</dbReference>
<dbReference type="EMBL" id="CM017613">
    <property type="protein sequence ID" value="TYI32925.1"/>
    <property type="molecule type" value="Genomic_DNA"/>
</dbReference>
<keyword evidence="8 9" id="KW-0339">Growth factor</keyword>
<keyword evidence="6 9" id="KW-0732">Signal</keyword>
<evidence type="ECO:0000256" key="6">
    <source>
        <dbReference type="ARBA" id="ARBA00022729"/>
    </source>
</evidence>
<evidence type="ECO:0000313" key="11">
    <source>
        <dbReference type="EMBL" id="TYI32925.1"/>
    </source>
</evidence>
<keyword evidence="4 9" id="KW-0964">Secreted</keyword>
<dbReference type="InterPro" id="IPR009438">
    <property type="entry name" value="Phytosulfokine"/>
</dbReference>
<comment type="function">
    <text evidence="9">Promotes plant cell differentiation, organogenesis and somatic embryogenesis as well as cell proliferation.</text>
</comment>
<evidence type="ECO:0000256" key="7">
    <source>
        <dbReference type="ARBA" id="ARBA00022782"/>
    </source>
</evidence>
<comment type="PTM">
    <text evidence="9">PSK-alpha is produced by endopeptidase digestion. PSK-beta is produced from PSK-alpha by exopeptidase digestion.</text>
</comment>
<reference evidence="11 12" key="1">
    <citation type="submission" date="2019-07" db="EMBL/GenBank/DDBJ databases">
        <title>WGS assembly of Gossypium tomentosum.</title>
        <authorList>
            <person name="Chen Z.J."/>
            <person name="Sreedasyam A."/>
            <person name="Ando A."/>
            <person name="Song Q."/>
            <person name="De L."/>
            <person name="Hulse-Kemp A."/>
            <person name="Ding M."/>
            <person name="Ye W."/>
            <person name="Kirkbride R."/>
            <person name="Jenkins J."/>
            <person name="Plott C."/>
            <person name="Lovell J."/>
            <person name="Lin Y.-M."/>
            <person name="Vaughn R."/>
            <person name="Liu B."/>
            <person name="Li W."/>
            <person name="Simpson S."/>
            <person name="Scheffler B."/>
            <person name="Saski C."/>
            <person name="Grover C."/>
            <person name="Hu G."/>
            <person name="Conover J."/>
            <person name="Carlson J."/>
            <person name="Shu S."/>
            <person name="Boston L."/>
            <person name="Williams M."/>
            <person name="Peterson D."/>
            <person name="Mcgee K."/>
            <person name="Jones D."/>
            <person name="Wendel J."/>
            <person name="Stelly D."/>
            <person name="Grimwood J."/>
            <person name="Schmutz J."/>
        </authorList>
    </citation>
    <scope>NUCLEOTIDE SEQUENCE [LARGE SCALE GENOMIC DNA]</scope>
    <source>
        <strain evidence="11">7179.01</strain>
    </source>
</reference>
<feature type="transmembrane region" description="Helical" evidence="10">
    <location>
        <begin position="12"/>
        <end position="34"/>
    </location>
</feature>
<evidence type="ECO:0000313" key="12">
    <source>
        <dbReference type="Proteomes" id="UP000322667"/>
    </source>
</evidence>
<comment type="similarity">
    <text evidence="2 9">Belongs to the phytosulfokine family.</text>
</comment>
<evidence type="ECO:0000256" key="4">
    <source>
        <dbReference type="ARBA" id="ARBA00022525"/>
    </source>
</evidence>
<dbReference type="Proteomes" id="UP000322667">
    <property type="component" value="Chromosome A04"/>
</dbReference>
<keyword evidence="7 9" id="KW-0221">Differentiation</keyword>
<protein>
    <recommendedName>
        <fullName evidence="9">Phytosulfokine</fullName>
    </recommendedName>
    <component>
        <recommendedName>
            <fullName evidence="9">Phytosulfokine-alpha</fullName>
            <shortName evidence="9">PSK-alpha</shortName>
            <shortName evidence="9">Phytosulfokine-a</shortName>
        </recommendedName>
    </component>
    <component>
        <recommendedName>
            <fullName evidence="9">Phytosulfokine-beta</fullName>
            <shortName evidence="9">PSK-beta</shortName>
            <shortName evidence="9">Phytosulfokine-b</shortName>
        </recommendedName>
    </component>
</protein>
<dbReference type="PANTHER" id="PTHR33285:SF33">
    <property type="entry name" value="PHYTOSULFOKINE"/>
    <property type="match status" value="1"/>
</dbReference>
<keyword evidence="3 9" id="KW-0217">Developmental protein</keyword>
<keyword evidence="10" id="KW-0812">Transmembrane</keyword>